<dbReference type="AlphaFoldDB" id="A0A3A3FRC7"/>
<proteinExistence type="predicted"/>
<evidence type="ECO:0000313" key="3">
    <source>
        <dbReference type="EMBL" id="RJF98762.1"/>
    </source>
</evidence>
<dbReference type="Proteomes" id="UP000265955">
    <property type="component" value="Unassembled WGS sequence"/>
</dbReference>
<comment type="caution">
    <text evidence="3">The sequence shown here is derived from an EMBL/GenBank/DDBJ whole genome shotgun (WGS) entry which is preliminary data.</text>
</comment>
<dbReference type="InterPro" id="IPR033469">
    <property type="entry name" value="CYTH-like_dom_sf"/>
</dbReference>
<evidence type="ECO:0000313" key="4">
    <source>
        <dbReference type="Proteomes" id="UP000265955"/>
    </source>
</evidence>
<dbReference type="PROSITE" id="PS51707">
    <property type="entry name" value="CYTH"/>
    <property type="match status" value="1"/>
</dbReference>
<accession>A0A3A3FRC7</accession>
<organism evidence="3 4">
    <name type="scientific">Noviherbaspirillum saxi</name>
    <dbReference type="NCBI Taxonomy" id="2320863"/>
    <lineage>
        <taxon>Bacteria</taxon>
        <taxon>Pseudomonadati</taxon>
        <taxon>Pseudomonadota</taxon>
        <taxon>Betaproteobacteria</taxon>
        <taxon>Burkholderiales</taxon>
        <taxon>Oxalobacteraceae</taxon>
        <taxon>Noviherbaspirillum</taxon>
    </lineage>
</organism>
<dbReference type="InterPro" id="IPR012042">
    <property type="entry name" value="NeuTTM/CthTTM-like"/>
</dbReference>
<dbReference type="CDD" id="cd07891">
    <property type="entry name" value="CYTH-like_CthTTM-like_1"/>
    <property type="match status" value="1"/>
</dbReference>
<dbReference type="PANTHER" id="PTHR40114">
    <property type="entry name" value="SLR0698 PROTEIN"/>
    <property type="match status" value="1"/>
</dbReference>
<gene>
    <name evidence="3" type="ORF">D3871_09720</name>
</gene>
<evidence type="ECO:0000256" key="1">
    <source>
        <dbReference type="PIRSR" id="PIRSR016487-1"/>
    </source>
</evidence>
<evidence type="ECO:0000259" key="2">
    <source>
        <dbReference type="PROSITE" id="PS51707"/>
    </source>
</evidence>
<dbReference type="Pfam" id="PF01928">
    <property type="entry name" value="CYTH"/>
    <property type="match status" value="1"/>
</dbReference>
<keyword evidence="4" id="KW-1185">Reference proteome</keyword>
<dbReference type="Gene3D" id="2.40.320.10">
    <property type="entry name" value="Hypothetical Protein Pfu-838710-001"/>
    <property type="match status" value="1"/>
</dbReference>
<name>A0A3A3FRC7_9BURK</name>
<dbReference type="PANTHER" id="PTHR40114:SF1">
    <property type="entry name" value="SLR0698 PROTEIN"/>
    <property type="match status" value="1"/>
</dbReference>
<dbReference type="SMART" id="SM01118">
    <property type="entry name" value="CYTH"/>
    <property type="match status" value="1"/>
</dbReference>
<dbReference type="EMBL" id="QYUO01000001">
    <property type="protein sequence ID" value="RJF98762.1"/>
    <property type="molecule type" value="Genomic_DNA"/>
</dbReference>
<sequence>MSVEIERKFLVVDDRWKSLGSGALLRQGYLSSNADRIVRVRIEGEDAMLTVKGRSVGATRGEWEYPIPLADAAQFLDSLCERPIIEKKRYRIVFEGMTWEVDEFMGDNAGLVVAEIELESEDQAFAKPDWIGVEVTHDARYFNSSLLKHPYSTW</sequence>
<dbReference type="SUPFAM" id="SSF55154">
    <property type="entry name" value="CYTH-like phosphatases"/>
    <property type="match status" value="1"/>
</dbReference>
<feature type="domain" description="CYTH" evidence="2">
    <location>
        <begin position="2"/>
        <end position="148"/>
    </location>
</feature>
<dbReference type="PIRSF" id="PIRSF016487">
    <property type="entry name" value="CYTH_UCP016487"/>
    <property type="match status" value="1"/>
</dbReference>
<protein>
    <submittedName>
        <fullName evidence="3">CYTH domain-containing protein</fullName>
    </submittedName>
</protein>
<feature type="active site" description="Proton acceptor" evidence="1">
    <location>
        <position position="29"/>
    </location>
</feature>
<dbReference type="InterPro" id="IPR023577">
    <property type="entry name" value="CYTH_domain"/>
</dbReference>
<dbReference type="OrthoDB" id="9805588at2"/>
<reference evidence="4" key="1">
    <citation type="submission" date="2018-09" db="EMBL/GenBank/DDBJ databases">
        <authorList>
            <person name="Zhu H."/>
        </authorList>
    </citation>
    <scope>NUCLEOTIDE SEQUENCE [LARGE SCALE GENOMIC DNA]</scope>
    <source>
        <strain evidence="4">K1R23-30</strain>
    </source>
</reference>
<dbReference type="RefSeq" id="WP_119768709.1">
    <property type="nucleotide sequence ID" value="NZ_QYUO01000001.1"/>
</dbReference>